<feature type="compositionally biased region" description="Low complexity" evidence="3">
    <location>
        <begin position="197"/>
        <end position="222"/>
    </location>
</feature>
<keyword evidence="4" id="KW-1133">Transmembrane helix</keyword>
<reference evidence="6" key="2">
    <citation type="submission" date="2015-06" db="UniProtKB">
        <authorList>
            <consortium name="EnsemblMetazoa"/>
        </authorList>
    </citation>
    <scope>IDENTIFICATION</scope>
</reference>
<sequence length="411" mass="45184">MITIINGERIRQTLLPSSSSFTFVVNFTLSSLIFFIIMNNQKIILVSCFKNLSFIQGSPIKCSNEGQTVKVPFLSKDPCITCKCTNGEIACQRDSCFGFKGGGIASLSGGSGCGRGTSCGSNRRLIGNNYVSNNANNNILNGVGVCKIENSPSKLYTFDGLAYKYIGQYNYVLSRDCSKKIFSIHLVNTDPNGGQVSPSLPSPGALSAPSLPSPSPLSSAPSSSYWPGNSIRDIHPLMNTINHDQLNYSLITNNLQTHHSSSQLQPNFNTLVVKIKGIKVRISKTDVKIGRKLVTLPYIKLGVLSVIRDGRKIIVRSNIGIRVIWDRQNSTQVFIPRSFKNKVCGLCGNFNGSPKDDFMSKRGLKASDSVSFFNSWKVGGHRSLKDVIVLKLYQYTKLRTKKKKSLNIFRS</sequence>
<protein>
    <recommendedName>
        <fullName evidence="5">VWFD domain-containing protein</fullName>
    </recommendedName>
</protein>
<feature type="domain" description="VWFD" evidence="5">
    <location>
        <begin position="144"/>
        <end position="384"/>
    </location>
</feature>
<dbReference type="Gene3D" id="6.20.200.20">
    <property type="match status" value="1"/>
</dbReference>
<evidence type="ECO:0000256" key="3">
    <source>
        <dbReference type="SAM" id="MobiDB-lite"/>
    </source>
</evidence>
<dbReference type="AlphaFoldDB" id="T1K903"/>
<dbReference type="PANTHER" id="PTHR11339:SF402">
    <property type="entry name" value="VWFD DOMAIN-CONTAINING PROTEIN"/>
    <property type="match status" value="1"/>
</dbReference>
<proteinExistence type="predicted"/>
<feature type="region of interest" description="Disordered" evidence="3">
    <location>
        <begin position="194"/>
        <end position="222"/>
    </location>
</feature>
<keyword evidence="4" id="KW-0812">Transmembrane</keyword>
<dbReference type="PROSITE" id="PS51233">
    <property type="entry name" value="VWFD"/>
    <property type="match status" value="1"/>
</dbReference>
<dbReference type="OMA" id="PLMNTIN"/>
<keyword evidence="7" id="KW-1185">Reference proteome</keyword>
<dbReference type="HOGENOM" id="CLU_740399_0_0_1"/>
<dbReference type="SMART" id="SM00216">
    <property type="entry name" value="VWD"/>
    <property type="match status" value="1"/>
</dbReference>
<dbReference type="STRING" id="32264.T1K903"/>
<reference evidence="7" key="1">
    <citation type="submission" date="2011-08" db="EMBL/GenBank/DDBJ databases">
        <authorList>
            <person name="Rombauts S."/>
        </authorList>
    </citation>
    <scope>NUCLEOTIDE SEQUENCE</scope>
    <source>
        <strain evidence="7">London</strain>
    </source>
</reference>
<dbReference type="Pfam" id="PF00094">
    <property type="entry name" value="VWD"/>
    <property type="match status" value="2"/>
</dbReference>
<evidence type="ECO:0000256" key="4">
    <source>
        <dbReference type="SAM" id="Phobius"/>
    </source>
</evidence>
<keyword evidence="4" id="KW-0472">Membrane</keyword>
<dbReference type="OrthoDB" id="6019304at2759"/>
<evidence type="ECO:0000313" key="7">
    <source>
        <dbReference type="Proteomes" id="UP000015104"/>
    </source>
</evidence>
<accession>T1K903</accession>
<dbReference type="EMBL" id="CAEY01001886">
    <property type="status" value="NOT_ANNOTATED_CDS"/>
    <property type="molecule type" value="Genomic_DNA"/>
</dbReference>
<evidence type="ECO:0000256" key="1">
    <source>
        <dbReference type="ARBA" id="ARBA00023157"/>
    </source>
</evidence>
<dbReference type="eggNOG" id="KOG1216">
    <property type="taxonomic scope" value="Eukaryota"/>
</dbReference>
<keyword evidence="2" id="KW-0325">Glycoprotein</keyword>
<dbReference type="InterPro" id="IPR001846">
    <property type="entry name" value="VWF_type-D"/>
</dbReference>
<evidence type="ECO:0000259" key="5">
    <source>
        <dbReference type="PROSITE" id="PS51233"/>
    </source>
</evidence>
<dbReference type="PANTHER" id="PTHR11339">
    <property type="entry name" value="EXTRACELLULAR MATRIX GLYCOPROTEIN RELATED"/>
    <property type="match status" value="1"/>
</dbReference>
<dbReference type="EnsemblMetazoa" id="tetur07g03220.1">
    <property type="protein sequence ID" value="tetur07g03220.1"/>
    <property type="gene ID" value="tetur07g03220"/>
</dbReference>
<evidence type="ECO:0000313" key="6">
    <source>
        <dbReference type="EnsemblMetazoa" id="tetur07g03220.1"/>
    </source>
</evidence>
<name>T1K903_TETUR</name>
<dbReference type="InterPro" id="IPR050780">
    <property type="entry name" value="Mucin_vWF_Thrombospondin_sf"/>
</dbReference>
<dbReference type="Proteomes" id="UP000015104">
    <property type="component" value="Unassembled WGS sequence"/>
</dbReference>
<keyword evidence="1" id="KW-1015">Disulfide bond</keyword>
<feature type="transmembrane region" description="Helical" evidence="4">
    <location>
        <begin position="21"/>
        <end position="38"/>
    </location>
</feature>
<evidence type="ECO:0000256" key="2">
    <source>
        <dbReference type="ARBA" id="ARBA00023180"/>
    </source>
</evidence>
<gene>
    <name evidence="6" type="primary">107361898</name>
</gene>
<organism evidence="6 7">
    <name type="scientific">Tetranychus urticae</name>
    <name type="common">Two-spotted spider mite</name>
    <dbReference type="NCBI Taxonomy" id="32264"/>
    <lineage>
        <taxon>Eukaryota</taxon>
        <taxon>Metazoa</taxon>
        <taxon>Ecdysozoa</taxon>
        <taxon>Arthropoda</taxon>
        <taxon>Chelicerata</taxon>
        <taxon>Arachnida</taxon>
        <taxon>Acari</taxon>
        <taxon>Acariformes</taxon>
        <taxon>Trombidiformes</taxon>
        <taxon>Prostigmata</taxon>
        <taxon>Eleutherengona</taxon>
        <taxon>Raphignathae</taxon>
        <taxon>Tetranychoidea</taxon>
        <taxon>Tetranychidae</taxon>
        <taxon>Tetranychus</taxon>
    </lineage>
</organism>